<dbReference type="AlphaFoldDB" id="A0A9X3BKU1"/>
<dbReference type="PANTHER" id="PTHR43289:SF6">
    <property type="entry name" value="SERINE_THREONINE-PROTEIN KINASE NEKL-3"/>
    <property type="match status" value="1"/>
</dbReference>
<gene>
    <name evidence="12" type="ORF">H7H73_32120</name>
    <name evidence="13" type="ORF">MJO55_25920</name>
</gene>
<proteinExistence type="predicted"/>
<dbReference type="SMART" id="SM00220">
    <property type="entry name" value="S_TKc"/>
    <property type="match status" value="1"/>
</dbReference>
<dbReference type="EMBL" id="JACKRN010001044">
    <property type="protein sequence ID" value="MCV7074229.1"/>
    <property type="molecule type" value="Genomic_DNA"/>
</dbReference>
<dbReference type="InterPro" id="IPR008271">
    <property type="entry name" value="Ser/Thr_kinase_AS"/>
</dbReference>
<dbReference type="EC" id="2.7.11.1" evidence="1"/>
<evidence type="ECO:0000313" key="12">
    <source>
        <dbReference type="EMBL" id="MCV7074229.1"/>
    </source>
</evidence>
<evidence type="ECO:0000256" key="5">
    <source>
        <dbReference type="ARBA" id="ARBA00022777"/>
    </source>
</evidence>
<dbReference type="CDD" id="cd14014">
    <property type="entry name" value="STKc_PknB_like"/>
    <property type="match status" value="1"/>
</dbReference>
<dbReference type="GO" id="GO:0005524">
    <property type="term" value="F:ATP binding"/>
    <property type="evidence" value="ECO:0007669"/>
    <property type="project" value="UniProtKB-KW"/>
</dbReference>
<keyword evidence="2 12" id="KW-0723">Serine/threonine-protein kinase</keyword>
<keyword evidence="10" id="KW-1133">Transmembrane helix</keyword>
<evidence type="ECO:0000313" key="13">
    <source>
        <dbReference type="EMBL" id="ULP36572.1"/>
    </source>
</evidence>
<dbReference type="EMBL" id="CP092427">
    <property type="protein sequence ID" value="ULP36572.1"/>
    <property type="molecule type" value="Genomic_DNA"/>
</dbReference>
<reference evidence="13" key="3">
    <citation type="submission" date="2022-08" db="EMBL/GenBank/DDBJ databases">
        <title>Whole genome sequencing of non-tuberculosis mycobacteria type-strains.</title>
        <authorList>
            <person name="Igarashi Y."/>
            <person name="Osugi A."/>
            <person name="Mitarai S."/>
        </authorList>
    </citation>
    <scope>NUCLEOTIDE SEQUENCE</scope>
    <source>
        <strain evidence="13">JCM 16372</strain>
    </source>
</reference>
<dbReference type="Gene3D" id="1.10.510.10">
    <property type="entry name" value="Transferase(Phosphotransferase) domain 1"/>
    <property type="match status" value="1"/>
</dbReference>
<keyword evidence="10" id="KW-0472">Membrane</keyword>
<reference evidence="12" key="2">
    <citation type="journal article" date="2022" name="BMC Genomics">
        <title>Comparative genome analysis of mycobacteria focusing on tRNA and non-coding RNA.</title>
        <authorList>
            <person name="Behra P.R.K."/>
            <person name="Pettersson B.M.F."/>
            <person name="Ramesh M."/>
            <person name="Das S."/>
            <person name="Dasgupta S."/>
            <person name="Kirsebom L.A."/>
        </authorList>
    </citation>
    <scope>NUCLEOTIDE SEQUENCE</scope>
    <source>
        <strain evidence="12">DSM 45406</strain>
    </source>
</reference>
<evidence type="ECO:0000256" key="2">
    <source>
        <dbReference type="ARBA" id="ARBA00022527"/>
    </source>
</evidence>
<dbReference type="FunFam" id="3.30.200.20:FF:000035">
    <property type="entry name" value="Serine/threonine protein kinase Stk1"/>
    <property type="match status" value="1"/>
</dbReference>
<keyword evidence="6" id="KW-0067">ATP-binding</keyword>
<dbReference type="PANTHER" id="PTHR43289">
    <property type="entry name" value="MITOGEN-ACTIVATED PROTEIN KINASE KINASE KINASE 20-RELATED"/>
    <property type="match status" value="1"/>
</dbReference>
<dbReference type="InterPro" id="IPR011009">
    <property type="entry name" value="Kinase-like_dom_sf"/>
</dbReference>
<feature type="compositionally biased region" description="Basic residues" evidence="9">
    <location>
        <begin position="303"/>
        <end position="312"/>
    </location>
</feature>
<evidence type="ECO:0000313" key="15">
    <source>
        <dbReference type="Proteomes" id="UP001140272"/>
    </source>
</evidence>
<dbReference type="GO" id="GO:0080090">
    <property type="term" value="P:regulation of primary metabolic process"/>
    <property type="evidence" value="ECO:0007669"/>
    <property type="project" value="UniProtKB-ARBA"/>
</dbReference>
<evidence type="ECO:0000256" key="6">
    <source>
        <dbReference type="ARBA" id="ARBA00022840"/>
    </source>
</evidence>
<evidence type="ECO:0000313" key="14">
    <source>
        <dbReference type="Proteomes" id="UP001055159"/>
    </source>
</evidence>
<keyword evidence="5 12" id="KW-0418">Kinase</keyword>
<dbReference type="InterPro" id="IPR000719">
    <property type="entry name" value="Prot_kinase_dom"/>
</dbReference>
<sequence length="437" mass="45951">MPLSEGDVIAGYTIARLLGSGGMGEVYLAQHPRLPRYDALKVLSPTVCADSEYRERFSREADIAAGLWHPHIVAVHDRGEFDGRLWISMDNVEGTDAGKLLAERYPDGMPPDLVVRIVTAVGEALDYAHARGLLHRDVKPANILISDPETADERIMLADFGIARRVGEVSSLTGTDMTVGTVAYSAPEQLTADKSIDGRADQYALAATAYQLLTGSPPFQHTNPAIVISSHLSARPPSIAEARPDLSGLGGALEKALAKSPGDRFEHCVDFARALANRTGAAALPRTPDPEATMPAQAAAGPRHARPGGRAPRSRGRMLAVLALLLSLLAVAAALFVVLHDDPAHAPETVAVPVVVVGADCATLGAAGVTESGSQAYCARVSGSNQSLWSLYSADIAKPTGTGEVPVQVCVQQTNRSQEDCRGDIARENADPGANDG</sequence>
<organism evidence="12 15">
    <name type="scientific">Mycolicibacterium rufum</name>
    <dbReference type="NCBI Taxonomy" id="318424"/>
    <lineage>
        <taxon>Bacteria</taxon>
        <taxon>Bacillati</taxon>
        <taxon>Actinomycetota</taxon>
        <taxon>Actinomycetes</taxon>
        <taxon>Mycobacteriales</taxon>
        <taxon>Mycobacteriaceae</taxon>
        <taxon>Mycolicibacterium</taxon>
    </lineage>
</organism>
<dbReference type="PROSITE" id="PS00108">
    <property type="entry name" value="PROTEIN_KINASE_ST"/>
    <property type="match status" value="1"/>
</dbReference>
<comment type="catalytic activity">
    <reaction evidence="7">
        <text>L-threonyl-[protein] + ATP = O-phospho-L-threonyl-[protein] + ADP + H(+)</text>
        <dbReference type="Rhea" id="RHEA:46608"/>
        <dbReference type="Rhea" id="RHEA-COMP:11060"/>
        <dbReference type="Rhea" id="RHEA-COMP:11605"/>
        <dbReference type="ChEBI" id="CHEBI:15378"/>
        <dbReference type="ChEBI" id="CHEBI:30013"/>
        <dbReference type="ChEBI" id="CHEBI:30616"/>
        <dbReference type="ChEBI" id="CHEBI:61977"/>
        <dbReference type="ChEBI" id="CHEBI:456216"/>
        <dbReference type="EC" id="2.7.11.1"/>
    </reaction>
</comment>
<evidence type="ECO:0000259" key="11">
    <source>
        <dbReference type="PROSITE" id="PS50011"/>
    </source>
</evidence>
<evidence type="ECO:0000256" key="8">
    <source>
        <dbReference type="ARBA" id="ARBA00048679"/>
    </source>
</evidence>
<protein>
    <recommendedName>
        <fullName evidence="1">non-specific serine/threonine protein kinase</fullName>
        <ecNumber evidence="1">2.7.11.1</ecNumber>
    </recommendedName>
</protein>
<name>A0A9X3BKU1_9MYCO</name>
<comment type="catalytic activity">
    <reaction evidence="8">
        <text>L-seryl-[protein] + ATP = O-phospho-L-seryl-[protein] + ADP + H(+)</text>
        <dbReference type="Rhea" id="RHEA:17989"/>
        <dbReference type="Rhea" id="RHEA-COMP:9863"/>
        <dbReference type="Rhea" id="RHEA-COMP:11604"/>
        <dbReference type="ChEBI" id="CHEBI:15378"/>
        <dbReference type="ChEBI" id="CHEBI:29999"/>
        <dbReference type="ChEBI" id="CHEBI:30616"/>
        <dbReference type="ChEBI" id="CHEBI:83421"/>
        <dbReference type="ChEBI" id="CHEBI:456216"/>
        <dbReference type="EC" id="2.7.11.1"/>
    </reaction>
</comment>
<dbReference type="Pfam" id="PF00069">
    <property type="entry name" value="Pkinase"/>
    <property type="match status" value="1"/>
</dbReference>
<evidence type="ECO:0000256" key="3">
    <source>
        <dbReference type="ARBA" id="ARBA00022679"/>
    </source>
</evidence>
<keyword evidence="10" id="KW-0812">Transmembrane</keyword>
<keyword evidence="4" id="KW-0547">Nucleotide-binding</keyword>
<accession>A0A9X3BKU1</accession>
<evidence type="ECO:0000256" key="1">
    <source>
        <dbReference type="ARBA" id="ARBA00012513"/>
    </source>
</evidence>
<keyword evidence="3" id="KW-0808">Transferase</keyword>
<reference evidence="12" key="1">
    <citation type="submission" date="2020-07" db="EMBL/GenBank/DDBJ databases">
        <authorList>
            <person name="Pettersson B.M.F."/>
            <person name="Behra P.R.K."/>
            <person name="Ramesh M."/>
            <person name="Das S."/>
            <person name="Dasgupta S."/>
            <person name="Kirsebom L.A."/>
        </authorList>
    </citation>
    <scope>NUCLEOTIDE SEQUENCE</scope>
    <source>
        <strain evidence="12">DSM 45406</strain>
    </source>
</reference>
<evidence type="ECO:0000256" key="4">
    <source>
        <dbReference type="ARBA" id="ARBA00022741"/>
    </source>
</evidence>
<feature type="domain" description="Protein kinase" evidence="11">
    <location>
        <begin position="12"/>
        <end position="276"/>
    </location>
</feature>
<dbReference type="Proteomes" id="UP001055159">
    <property type="component" value="Chromosome"/>
</dbReference>
<dbReference type="SUPFAM" id="SSF56112">
    <property type="entry name" value="Protein kinase-like (PK-like)"/>
    <property type="match status" value="1"/>
</dbReference>
<feature type="region of interest" description="Disordered" evidence="9">
    <location>
        <begin position="283"/>
        <end position="312"/>
    </location>
</feature>
<evidence type="ECO:0000256" key="10">
    <source>
        <dbReference type="SAM" id="Phobius"/>
    </source>
</evidence>
<evidence type="ECO:0000256" key="7">
    <source>
        <dbReference type="ARBA" id="ARBA00047899"/>
    </source>
</evidence>
<dbReference type="Proteomes" id="UP001140272">
    <property type="component" value="Unassembled WGS sequence"/>
</dbReference>
<dbReference type="GO" id="GO:0004674">
    <property type="term" value="F:protein serine/threonine kinase activity"/>
    <property type="evidence" value="ECO:0007669"/>
    <property type="project" value="UniProtKB-KW"/>
</dbReference>
<dbReference type="RefSeq" id="WP_043413523.1">
    <property type="nucleotide sequence ID" value="NZ_CP092427.2"/>
</dbReference>
<dbReference type="Gene3D" id="3.30.200.20">
    <property type="entry name" value="Phosphorylase Kinase, domain 1"/>
    <property type="match status" value="1"/>
</dbReference>
<feature type="transmembrane region" description="Helical" evidence="10">
    <location>
        <begin position="319"/>
        <end position="339"/>
    </location>
</feature>
<dbReference type="PROSITE" id="PS50011">
    <property type="entry name" value="PROTEIN_KINASE_DOM"/>
    <property type="match status" value="1"/>
</dbReference>
<evidence type="ECO:0000256" key="9">
    <source>
        <dbReference type="SAM" id="MobiDB-lite"/>
    </source>
</evidence>
<keyword evidence="14" id="KW-1185">Reference proteome</keyword>